<feature type="region of interest" description="Disordered" evidence="9">
    <location>
        <begin position="124"/>
        <end position="144"/>
    </location>
</feature>
<keyword evidence="4 8" id="KW-0508">mRNA splicing</keyword>
<proteinExistence type="inferred from homology"/>
<accession>A0A9P4M159</accession>
<feature type="repeat" description="WD" evidence="7">
    <location>
        <begin position="212"/>
        <end position="253"/>
    </location>
</feature>
<feature type="region of interest" description="Disordered" evidence="9">
    <location>
        <begin position="26"/>
        <end position="51"/>
    </location>
</feature>
<feature type="repeat" description="WD" evidence="7">
    <location>
        <begin position="170"/>
        <end position="211"/>
    </location>
</feature>
<keyword evidence="8" id="KW-0507">mRNA processing</keyword>
<dbReference type="SUPFAM" id="SSF50978">
    <property type="entry name" value="WD40 repeat-like"/>
    <property type="match status" value="1"/>
</dbReference>
<keyword evidence="8" id="KW-0539">Nucleus</keyword>
<evidence type="ECO:0000256" key="8">
    <source>
        <dbReference type="RuleBase" id="RU369036"/>
    </source>
</evidence>
<keyword evidence="11" id="KW-1185">Reference proteome</keyword>
<dbReference type="GO" id="GO:0000398">
    <property type="term" value="P:mRNA splicing, via spliceosome"/>
    <property type="evidence" value="ECO:0007669"/>
    <property type="project" value="UniProtKB-UniRule"/>
</dbReference>
<dbReference type="PANTHER" id="PTHR19923:SF0">
    <property type="entry name" value="PLEIOTROPIC REGULATOR 1"/>
    <property type="match status" value="1"/>
</dbReference>
<dbReference type="InterPro" id="IPR019775">
    <property type="entry name" value="WD40_repeat_CS"/>
</dbReference>
<dbReference type="EMBL" id="ML978712">
    <property type="protein sequence ID" value="KAF2090897.1"/>
    <property type="molecule type" value="Genomic_DNA"/>
</dbReference>
<dbReference type="PROSITE" id="PS50082">
    <property type="entry name" value="WD_REPEATS_2"/>
    <property type="match status" value="5"/>
</dbReference>
<evidence type="ECO:0000256" key="3">
    <source>
        <dbReference type="ARBA" id="ARBA00022737"/>
    </source>
</evidence>
<evidence type="ECO:0000313" key="11">
    <source>
        <dbReference type="Proteomes" id="UP000799776"/>
    </source>
</evidence>
<name>A0A9P4M159_9PEZI</name>
<dbReference type="PANTHER" id="PTHR19923">
    <property type="entry name" value="WD40 REPEAT PROTEINPRL1/PRL2-RELATED"/>
    <property type="match status" value="1"/>
</dbReference>
<evidence type="ECO:0000256" key="1">
    <source>
        <dbReference type="ARBA" id="ARBA00022574"/>
    </source>
</evidence>
<organism evidence="10 11">
    <name type="scientific">Saccharata proteae CBS 121410</name>
    <dbReference type="NCBI Taxonomy" id="1314787"/>
    <lineage>
        <taxon>Eukaryota</taxon>
        <taxon>Fungi</taxon>
        <taxon>Dikarya</taxon>
        <taxon>Ascomycota</taxon>
        <taxon>Pezizomycotina</taxon>
        <taxon>Dothideomycetes</taxon>
        <taxon>Dothideomycetes incertae sedis</taxon>
        <taxon>Botryosphaeriales</taxon>
        <taxon>Saccharataceae</taxon>
        <taxon>Saccharata</taxon>
    </lineage>
</organism>
<dbReference type="GO" id="GO:0071013">
    <property type="term" value="C:catalytic step 2 spliceosome"/>
    <property type="evidence" value="ECO:0007669"/>
    <property type="project" value="TreeGrafter"/>
</dbReference>
<comment type="function">
    <text evidence="6 8">Involved in pre-mRNA splicing and required for cell cycle progression at G2/M.</text>
</comment>
<evidence type="ECO:0000313" key="10">
    <source>
        <dbReference type="EMBL" id="KAF2090897.1"/>
    </source>
</evidence>
<dbReference type="Gene3D" id="2.130.10.10">
    <property type="entry name" value="YVTN repeat-like/Quinoprotein amine dehydrogenase"/>
    <property type="match status" value="1"/>
</dbReference>
<dbReference type="CDD" id="cd00200">
    <property type="entry name" value="WD40"/>
    <property type="match status" value="1"/>
</dbReference>
<feature type="repeat" description="WD" evidence="7">
    <location>
        <begin position="296"/>
        <end position="337"/>
    </location>
</feature>
<evidence type="ECO:0000256" key="6">
    <source>
        <dbReference type="ARBA" id="ARBA00056150"/>
    </source>
</evidence>
<comment type="subcellular location">
    <subcellularLocation>
        <location evidence="8">Nucleus</location>
    </subcellularLocation>
</comment>
<dbReference type="InterPro" id="IPR015943">
    <property type="entry name" value="WD40/YVTN_repeat-like_dom_sf"/>
</dbReference>
<evidence type="ECO:0000256" key="2">
    <source>
        <dbReference type="ARBA" id="ARBA00022728"/>
    </source>
</evidence>
<feature type="region of interest" description="Disordered" evidence="9">
    <location>
        <begin position="66"/>
        <end position="98"/>
    </location>
</feature>
<dbReference type="Proteomes" id="UP000799776">
    <property type="component" value="Unassembled WGS sequence"/>
</dbReference>
<keyword evidence="1 7" id="KW-0853">WD repeat</keyword>
<dbReference type="GO" id="GO:0000974">
    <property type="term" value="C:Prp19 complex"/>
    <property type="evidence" value="ECO:0007669"/>
    <property type="project" value="TreeGrafter"/>
</dbReference>
<dbReference type="InterPro" id="IPR045241">
    <property type="entry name" value="Prp46/PLRG1-like"/>
</dbReference>
<sequence>MAEVIARTSAKRTREVFAADFASQSALKNSSTSAFPSVPSAESPEDIANRTALSARVRNEYEHVRELPPALAEAQANAARRKRTKPRADDEPSDPKTAKMIESISEREEERAGQAGTSSALTLRARGGSGMPREKGVPQNNLPSSSLVRRENIRQPKPDWHAPWKLMRVISGHLGWVRALAVEPGNQWFASGAGDRTIKIWDLASGNLKLTLTGHISTVRGLAVSPRHPYLFSCAEDKKVKCWDLETNKVIRDYHGHLSGVYTMSLHPTLDVLVTGGRDGVARVWDMRTRSNIHVLSGHKGTVSDVKCQEADPQVISSSMDSTVRMWDLAAGKTMGVLTHHKKGVRALAIHPSEFTFASGSTGSIKQWKCPEGAFMQNFEGHNSIVNTLSVNEDNVLFSGGDNGSVCFWDWKTGHRFQSLDSIAQPGSLDAEAGVMSSTYDRTGMRLICGEADKTIKIWKEDENATEESHPLDWKPTLGRTRY</sequence>
<keyword evidence="2 8" id="KW-0747">Spliceosome</keyword>
<dbReference type="GO" id="GO:0071011">
    <property type="term" value="C:precatalytic spliceosome"/>
    <property type="evidence" value="ECO:0007669"/>
    <property type="project" value="TreeGrafter"/>
</dbReference>
<feature type="compositionally biased region" description="Low complexity" evidence="9">
    <location>
        <begin position="67"/>
        <end position="78"/>
    </location>
</feature>
<gene>
    <name evidence="10" type="ORF">K490DRAFT_62229</name>
</gene>
<feature type="compositionally biased region" description="Polar residues" evidence="9">
    <location>
        <begin position="26"/>
        <end position="35"/>
    </location>
</feature>
<dbReference type="PROSITE" id="PS00678">
    <property type="entry name" value="WD_REPEATS_1"/>
    <property type="match status" value="2"/>
</dbReference>
<dbReference type="FunFam" id="2.130.10.10:FF:000012">
    <property type="entry name" value="Putative pleiotropic regulator 1"/>
    <property type="match status" value="1"/>
</dbReference>
<dbReference type="InterPro" id="IPR036322">
    <property type="entry name" value="WD40_repeat_dom_sf"/>
</dbReference>
<dbReference type="PRINTS" id="PR00320">
    <property type="entry name" value="GPROTEINBRPT"/>
</dbReference>
<dbReference type="Pfam" id="PF00400">
    <property type="entry name" value="WD40"/>
    <property type="match status" value="7"/>
</dbReference>
<dbReference type="SMART" id="SM00320">
    <property type="entry name" value="WD40"/>
    <property type="match status" value="7"/>
</dbReference>
<dbReference type="OrthoDB" id="10256122at2759"/>
<feature type="repeat" description="WD" evidence="7">
    <location>
        <begin position="254"/>
        <end position="295"/>
    </location>
</feature>
<comment type="subunit">
    <text evidence="8">Associated with the spliceosome.</text>
</comment>
<evidence type="ECO:0000256" key="9">
    <source>
        <dbReference type="SAM" id="MobiDB-lite"/>
    </source>
</evidence>
<evidence type="ECO:0000256" key="4">
    <source>
        <dbReference type="ARBA" id="ARBA00023187"/>
    </source>
</evidence>
<reference evidence="10" key="1">
    <citation type="journal article" date="2020" name="Stud. Mycol.">
        <title>101 Dothideomycetes genomes: a test case for predicting lifestyles and emergence of pathogens.</title>
        <authorList>
            <person name="Haridas S."/>
            <person name="Albert R."/>
            <person name="Binder M."/>
            <person name="Bloem J."/>
            <person name="Labutti K."/>
            <person name="Salamov A."/>
            <person name="Andreopoulos B."/>
            <person name="Baker S."/>
            <person name="Barry K."/>
            <person name="Bills G."/>
            <person name="Bluhm B."/>
            <person name="Cannon C."/>
            <person name="Castanera R."/>
            <person name="Culley D."/>
            <person name="Daum C."/>
            <person name="Ezra D."/>
            <person name="Gonzalez J."/>
            <person name="Henrissat B."/>
            <person name="Kuo A."/>
            <person name="Liang C."/>
            <person name="Lipzen A."/>
            <person name="Lutzoni F."/>
            <person name="Magnuson J."/>
            <person name="Mondo S."/>
            <person name="Nolan M."/>
            <person name="Ohm R."/>
            <person name="Pangilinan J."/>
            <person name="Park H.-J."/>
            <person name="Ramirez L."/>
            <person name="Alfaro M."/>
            <person name="Sun H."/>
            <person name="Tritt A."/>
            <person name="Yoshinaga Y."/>
            <person name="Zwiers L.-H."/>
            <person name="Turgeon B."/>
            <person name="Goodwin S."/>
            <person name="Spatafora J."/>
            <person name="Crous P."/>
            <person name="Grigoriev I."/>
        </authorList>
    </citation>
    <scope>NUCLEOTIDE SEQUENCE</scope>
    <source>
        <strain evidence="10">CBS 121410</strain>
    </source>
</reference>
<feature type="repeat" description="WD" evidence="7">
    <location>
        <begin position="379"/>
        <end position="419"/>
    </location>
</feature>
<dbReference type="InterPro" id="IPR020472">
    <property type="entry name" value="WD40_PAC1"/>
</dbReference>
<feature type="compositionally biased region" description="Basic and acidic residues" evidence="9">
    <location>
        <begin position="86"/>
        <end position="98"/>
    </location>
</feature>
<evidence type="ECO:0000256" key="5">
    <source>
        <dbReference type="ARBA" id="ARBA00025726"/>
    </source>
</evidence>
<dbReference type="InterPro" id="IPR001680">
    <property type="entry name" value="WD40_rpt"/>
</dbReference>
<comment type="caution">
    <text evidence="10">The sequence shown here is derived from an EMBL/GenBank/DDBJ whole genome shotgun (WGS) entry which is preliminary data.</text>
</comment>
<dbReference type="AlphaFoldDB" id="A0A9P4M159"/>
<keyword evidence="3 8" id="KW-0677">Repeat</keyword>
<dbReference type="PROSITE" id="PS50294">
    <property type="entry name" value="WD_REPEATS_REGION"/>
    <property type="match status" value="5"/>
</dbReference>
<comment type="similarity">
    <text evidence="5 8">Belongs to the WD repeat PRL1/PRL2 family.</text>
</comment>
<protein>
    <recommendedName>
        <fullName evidence="8">Pre-mRNA-splicing factor PRP46</fullName>
    </recommendedName>
    <alternativeName>
        <fullName evidence="8">Pre-mRNA-processing protein 46</fullName>
    </alternativeName>
</protein>
<evidence type="ECO:0000256" key="7">
    <source>
        <dbReference type="PROSITE-ProRule" id="PRU00221"/>
    </source>
</evidence>